<reference evidence="2 3" key="1">
    <citation type="submission" date="2021-05" db="EMBL/GenBank/DDBJ databases">
        <title>A Polyphasic approach of four new species of the genus Ohtaekwangia: Ohtaekwangia histidinii sp. nov., Ohtaekwangia cretensis sp. nov., Ohtaekwangia indiensis sp. nov., Ohtaekwangia reichenbachii sp. nov. from diverse environment.</title>
        <authorList>
            <person name="Octaviana S."/>
        </authorList>
    </citation>
    <scope>NUCLEOTIDE SEQUENCE [LARGE SCALE GENOMIC DNA]</scope>
    <source>
        <strain evidence="2 3">PWU5</strain>
    </source>
</reference>
<evidence type="ECO:0000313" key="2">
    <source>
        <dbReference type="EMBL" id="MBT1709598.1"/>
    </source>
</evidence>
<accession>A0AAP2DY99</accession>
<feature type="transmembrane region" description="Helical" evidence="1">
    <location>
        <begin position="75"/>
        <end position="94"/>
    </location>
</feature>
<evidence type="ECO:0000313" key="3">
    <source>
        <dbReference type="Proteomes" id="UP001319080"/>
    </source>
</evidence>
<feature type="transmembrane region" description="Helical" evidence="1">
    <location>
        <begin position="330"/>
        <end position="351"/>
    </location>
</feature>
<comment type="caution">
    <text evidence="2">The sequence shown here is derived from an EMBL/GenBank/DDBJ whole genome shotgun (WGS) entry which is preliminary data.</text>
</comment>
<gene>
    <name evidence="2" type="ORF">KK062_15250</name>
</gene>
<evidence type="ECO:0000256" key="1">
    <source>
        <dbReference type="SAM" id="Phobius"/>
    </source>
</evidence>
<dbReference type="AlphaFoldDB" id="A0AAP2DY99"/>
<proteinExistence type="predicted"/>
<feature type="transmembrane region" description="Helical" evidence="1">
    <location>
        <begin position="37"/>
        <end position="54"/>
    </location>
</feature>
<protein>
    <submittedName>
        <fullName evidence="2">Uncharacterized protein</fullName>
    </submittedName>
</protein>
<keyword evidence="1" id="KW-0472">Membrane</keyword>
<keyword evidence="1" id="KW-1133">Transmembrane helix</keyword>
<feature type="transmembrane region" description="Helical" evidence="1">
    <location>
        <begin position="217"/>
        <end position="235"/>
    </location>
</feature>
<feature type="transmembrane region" description="Helical" evidence="1">
    <location>
        <begin position="158"/>
        <end position="175"/>
    </location>
</feature>
<feature type="transmembrane region" description="Helical" evidence="1">
    <location>
        <begin position="133"/>
        <end position="152"/>
    </location>
</feature>
<keyword evidence="1" id="KW-0812">Transmembrane</keyword>
<feature type="transmembrane region" description="Helical" evidence="1">
    <location>
        <begin position="100"/>
        <end position="121"/>
    </location>
</feature>
<organism evidence="2 3">
    <name type="scientific">Dawidia cretensis</name>
    <dbReference type="NCBI Taxonomy" id="2782350"/>
    <lineage>
        <taxon>Bacteria</taxon>
        <taxon>Pseudomonadati</taxon>
        <taxon>Bacteroidota</taxon>
        <taxon>Cytophagia</taxon>
        <taxon>Cytophagales</taxon>
        <taxon>Chryseotaleaceae</taxon>
        <taxon>Dawidia</taxon>
    </lineage>
</organism>
<dbReference type="EMBL" id="JAHESE010000014">
    <property type="protein sequence ID" value="MBT1709598.1"/>
    <property type="molecule type" value="Genomic_DNA"/>
</dbReference>
<sequence length="405" mass="46011">MLGGLLIFAIGAVICFAWIGAIKKRYAFVDTGLLKKMYGYHVLLSLVYFAYIAFNPSDSKAYYEKVRSNFRGDTWMDFYGTSTTFIEWIAYPFIHYLGFSFYSMMALFSIFGYIGFLYFYVFFRENIRFTHYFMGYNLLTLTFFLPNLHFWSSSLGKGSIIFMGIGLFFFGISNVRKRYIALIIGAVVTYHVRPHVMLVMLVSGAMGFIFSSKGVSVAVRVTFLLGASVAFFFIYRDVLSLVGIDEEQFLTQGLDMTGRASKLTKAASGVDITQYSLPMQVFTFMYRPLFVDAPGALGLIVSFENVFYVIMSWKVVGNLRGLRFLFTGNFLVKSAFLSLMTISIALAQIAGNLGLAMRQKSQVMILLMFVVLAFLDSQRQQVWRAQQLQRLRTERMKKGSVPSSA</sequence>
<name>A0AAP2DY99_9BACT</name>
<dbReference type="Proteomes" id="UP001319080">
    <property type="component" value="Unassembled WGS sequence"/>
</dbReference>
<dbReference type="RefSeq" id="WP_254085177.1">
    <property type="nucleotide sequence ID" value="NZ_JAHESE010000014.1"/>
</dbReference>
<feature type="transmembrane region" description="Helical" evidence="1">
    <location>
        <begin position="289"/>
        <end position="310"/>
    </location>
</feature>
<keyword evidence="3" id="KW-1185">Reference proteome</keyword>